<dbReference type="KEGG" id="samb:SAM23877_6178"/>
<protein>
    <submittedName>
        <fullName evidence="1">Uncharacterized protein</fullName>
    </submittedName>
</protein>
<organism evidence="1 2">
    <name type="scientific">Streptomyces ambofaciens (strain ATCC 23877 / 3486 / DSM 40053 / JCM 4204 / NBRC 12836 / NRRL B-2516)</name>
    <dbReference type="NCBI Taxonomy" id="278992"/>
    <lineage>
        <taxon>Bacteria</taxon>
        <taxon>Bacillati</taxon>
        <taxon>Actinomycetota</taxon>
        <taxon>Actinomycetes</taxon>
        <taxon>Kitasatosporales</taxon>
        <taxon>Streptomycetaceae</taxon>
        <taxon>Streptomyces</taxon>
    </lineage>
</organism>
<name>A0A0K2B1Z1_STRA7</name>
<evidence type="ECO:0000313" key="2">
    <source>
        <dbReference type="Proteomes" id="UP000061018"/>
    </source>
</evidence>
<dbReference type="EMBL" id="CP012382">
    <property type="protein sequence ID" value="AKZ59223.1"/>
    <property type="molecule type" value="Genomic_DNA"/>
</dbReference>
<gene>
    <name evidence="1" type="ORF">SAM23877_6178</name>
</gene>
<dbReference type="Proteomes" id="UP000061018">
    <property type="component" value="Chromosome"/>
</dbReference>
<reference evidence="2" key="1">
    <citation type="journal article" date="2015" name="J. Biotechnol.">
        <title>Complete genome sequence of Streptomyces ambofaciens ATCC 23877, the spiramycin producer.</title>
        <authorList>
            <person name="Thibessard A."/>
            <person name="Haas D."/>
            <person name="Gerbaud C."/>
            <person name="Aigle B."/>
            <person name="Lautru S."/>
            <person name="Pernodet J.L."/>
            <person name="Leblond P."/>
        </authorList>
    </citation>
    <scope>NUCLEOTIDE SEQUENCE [LARGE SCALE GENOMIC DNA]</scope>
    <source>
        <strain evidence="2">ATCC 23877 / 3486 / DSM 40053 / JCM 4204 / NBRC 12836 / NRRL B-2516</strain>
    </source>
</reference>
<evidence type="ECO:0000313" key="1">
    <source>
        <dbReference type="EMBL" id="AKZ59223.1"/>
    </source>
</evidence>
<dbReference type="AlphaFoldDB" id="A0A0K2B1Z1"/>
<sequence length="187" mass="22094">MKRYVVRPSNSTLLPWRVRHRLSIFPAADVDAGDGNGKRVQLHRSEGDAQKAARLLNGEGLTQEARLVELDRSIKALETWHHEWRLRWDADYRTLHPGEWCEHHNGPKMGCELPCHWRRSYALEREGRQRLRRREREDDVEIVTWSGHVLRSRRGEREDEYGMTVTERRRATRNVVAWVRSQVGEAD</sequence>
<accession>A0A0K2B1Z1</accession>
<proteinExistence type="predicted"/>